<keyword evidence="2" id="KW-1185">Reference proteome</keyword>
<sequence length="127" mass="13265">MLLARQRFLFLGLVLLASCDGGLRVKREGDPCSDNLVTLRVEVVDAGGGTVRDAIVTATNVDTGHTITSTTGEKGVTTAVNEDIGEGLVRLTATAGSKVSAPAEVTWTCDECHCNPAPDTVQLQLNP</sequence>
<organism evidence="1 2">
    <name type="scientific">Archangium minus</name>
    <dbReference type="NCBI Taxonomy" id="83450"/>
    <lineage>
        <taxon>Bacteria</taxon>
        <taxon>Pseudomonadati</taxon>
        <taxon>Myxococcota</taxon>
        <taxon>Myxococcia</taxon>
        <taxon>Myxococcales</taxon>
        <taxon>Cystobacterineae</taxon>
        <taxon>Archangiaceae</taxon>
        <taxon>Archangium</taxon>
    </lineage>
</organism>
<evidence type="ECO:0000313" key="1">
    <source>
        <dbReference type="EMBL" id="WNG45875.1"/>
    </source>
</evidence>
<name>A0ABY9WQE9_9BACT</name>
<dbReference type="PROSITE" id="PS51257">
    <property type="entry name" value="PROKAR_LIPOPROTEIN"/>
    <property type="match status" value="1"/>
</dbReference>
<dbReference type="RefSeq" id="WP_395821600.1">
    <property type="nucleotide sequence ID" value="NZ_CP043494.1"/>
</dbReference>
<evidence type="ECO:0000313" key="2">
    <source>
        <dbReference type="Proteomes" id="UP001611383"/>
    </source>
</evidence>
<gene>
    <name evidence="1" type="ORF">F0U60_18480</name>
</gene>
<reference evidence="1 2" key="1">
    <citation type="submission" date="2019-08" db="EMBL/GenBank/DDBJ databases">
        <title>Archangium and Cystobacter genomes.</title>
        <authorList>
            <person name="Chen I.-C.K."/>
            <person name="Wielgoss S."/>
        </authorList>
    </citation>
    <scope>NUCLEOTIDE SEQUENCE [LARGE SCALE GENOMIC DNA]</scope>
    <source>
        <strain evidence="1 2">Cbm 6</strain>
    </source>
</reference>
<accession>A0ABY9WQE9</accession>
<dbReference type="Proteomes" id="UP001611383">
    <property type="component" value="Chromosome"/>
</dbReference>
<protein>
    <submittedName>
        <fullName evidence="1">Carboxypeptidase regulatory-like domain-containing protein</fullName>
    </submittedName>
</protein>
<dbReference type="EMBL" id="CP043494">
    <property type="protein sequence ID" value="WNG45875.1"/>
    <property type="molecule type" value="Genomic_DNA"/>
</dbReference>
<proteinExistence type="predicted"/>